<feature type="compositionally biased region" description="Low complexity" evidence="1">
    <location>
        <begin position="158"/>
        <end position="198"/>
    </location>
</feature>
<dbReference type="Gene3D" id="1.10.472.30">
    <property type="entry name" value="Transcription elongation factor S-II, central domain"/>
    <property type="match status" value="1"/>
</dbReference>
<feature type="compositionally biased region" description="Polar residues" evidence="1">
    <location>
        <begin position="16"/>
        <end position="29"/>
    </location>
</feature>
<feature type="compositionally biased region" description="Polar residues" evidence="1">
    <location>
        <begin position="481"/>
        <end position="492"/>
    </location>
</feature>
<dbReference type="Proteomes" id="UP000694621">
    <property type="component" value="Unplaced"/>
</dbReference>
<feature type="compositionally biased region" description="Pro residues" evidence="1">
    <location>
        <begin position="199"/>
        <end position="212"/>
    </location>
</feature>
<feature type="compositionally biased region" description="Pro residues" evidence="1">
    <location>
        <begin position="121"/>
        <end position="137"/>
    </location>
</feature>
<evidence type="ECO:0000259" key="2">
    <source>
        <dbReference type="PROSITE" id="PS51321"/>
    </source>
</evidence>
<feature type="compositionally biased region" description="Pro residues" evidence="1">
    <location>
        <begin position="104"/>
        <end position="113"/>
    </location>
</feature>
<dbReference type="InterPro" id="IPR012921">
    <property type="entry name" value="SPOC_C"/>
</dbReference>
<dbReference type="SMART" id="SM00510">
    <property type="entry name" value="TFS2M"/>
    <property type="match status" value="1"/>
</dbReference>
<dbReference type="SUPFAM" id="SSF46942">
    <property type="entry name" value="Elongation factor TFIIS domain 2"/>
    <property type="match status" value="1"/>
</dbReference>
<dbReference type="AlphaFoldDB" id="A0A8B9KL06"/>
<dbReference type="InterPro" id="IPR036575">
    <property type="entry name" value="TFIIS_cen_dom_sf"/>
</dbReference>
<sequence>MSSWSSDHNYIAVTPEKTTPISPTVLNKASTHKEKEKDKEKEKEEQHAPEPEPEKKDPAPVEKKPPVTTPSPKPSKKSPGLKSAKSAPQAAPKGNTSANSAKKQPPPPTPPQTKTPKSKKPGPPPPPIPVFPSPGPPGSRIHVTGALSVTKSNFTIPKKQTQGGSKESSGSGSSTTSRAPPTSQPAASHAQPPHYKPAQPAPPALPPQPPPNNQMRSNIRRSLTDILYKRVSDSDDLSMSESEVGRLAVSIEKEMFNLYMNTDSKYKNKYRSLMFNLKDPKNKGLFYRVIGGEVSPFRLVRLSPEELLSREISDWRKDTSGRSHSGHPKAGSRHDAAPPDDSNPPAAPSQGSSLAEKSNVVPDLLSSMLKDTTAEHRAHLFDLNCKICTGQKSADDEPAPKKPKMSIPIPEKPKTDPRPPKVPTAQDSSTASYAGIEPPLPFQQTVMEEPSSVMPVVQPAVAAPAVSSVTITRRDPRTASHRSSAPLSQTSPDVAVPTAAPISTTTVVVPVVSAEPHVVEMKGPLPMPPPAPISVPKPIIAKPVSSTESRHHRGSTSSTSEPPPEGETALFLSGQEMMWKGFINMHTVAKFVTKAYMVSGTFEHLKEDLPDTIHIDGRISPHTVWDYVGKLKTSLSKELCLIRFHPATEEEEVAYVSLFSYFSSRKRFGVVAKNNKRIKDLYLIPLSSKDPLPSKLLPFDGPGKNQKVWK</sequence>
<dbReference type="GO" id="GO:0005634">
    <property type="term" value="C:nucleus"/>
    <property type="evidence" value="ECO:0007669"/>
    <property type="project" value="TreeGrafter"/>
</dbReference>
<dbReference type="PRINTS" id="PR01217">
    <property type="entry name" value="PRICHEXTENSN"/>
</dbReference>
<dbReference type="InterPro" id="IPR003618">
    <property type="entry name" value="TFIIS_cen_dom"/>
</dbReference>
<dbReference type="Ensembl" id="ENSAMXT00005041771.1">
    <property type="protein sequence ID" value="ENSAMXP00005038332.1"/>
    <property type="gene ID" value="ENSAMXG00005018163.1"/>
</dbReference>
<feature type="region of interest" description="Disordered" evidence="1">
    <location>
        <begin position="317"/>
        <end position="358"/>
    </location>
</feature>
<feature type="compositionally biased region" description="Low complexity" evidence="1">
    <location>
        <begin position="77"/>
        <end position="93"/>
    </location>
</feature>
<feature type="domain" description="TFIIS central" evidence="2">
    <location>
        <begin position="215"/>
        <end position="335"/>
    </location>
</feature>
<evidence type="ECO:0000256" key="1">
    <source>
        <dbReference type="SAM" id="MobiDB-lite"/>
    </source>
</evidence>
<name>A0A8B9KL06_ASTMX</name>
<evidence type="ECO:0000313" key="4">
    <source>
        <dbReference type="Proteomes" id="UP000694621"/>
    </source>
</evidence>
<feature type="region of interest" description="Disordered" evidence="1">
    <location>
        <begin position="1"/>
        <end position="216"/>
    </location>
</feature>
<dbReference type="PANTHER" id="PTHR11477:SF13">
    <property type="entry name" value="DEATH-INDUCER OBLITERATOR 1"/>
    <property type="match status" value="1"/>
</dbReference>
<accession>A0A8B9KL06</accession>
<feature type="region of interest" description="Disordered" evidence="1">
    <location>
        <begin position="543"/>
        <end position="568"/>
    </location>
</feature>
<dbReference type="Pfam" id="PF07500">
    <property type="entry name" value="TFIIS_M"/>
    <property type="match status" value="1"/>
</dbReference>
<reference evidence="3" key="1">
    <citation type="submission" date="2025-08" db="UniProtKB">
        <authorList>
            <consortium name="Ensembl"/>
        </authorList>
    </citation>
    <scope>IDENTIFICATION</scope>
</reference>
<feature type="compositionally biased region" description="Basic and acidic residues" evidence="1">
    <location>
        <begin position="31"/>
        <end position="65"/>
    </location>
</feature>
<dbReference type="Pfam" id="PF07744">
    <property type="entry name" value="SPOC"/>
    <property type="match status" value="1"/>
</dbReference>
<organism evidence="3 4">
    <name type="scientific">Astyanax mexicanus</name>
    <name type="common">Blind cave fish</name>
    <name type="synonym">Astyanax fasciatus mexicanus</name>
    <dbReference type="NCBI Taxonomy" id="7994"/>
    <lineage>
        <taxon>Eukaryota</taxon>
        <taxon>Metazoa</taxon>
        <taxon>Chordata</taxon>
        <taxon>Craniata</taxon>
        <taxon>Vertebrata</taxon>
        <taxon>Euteleostomi</taxon>
        <taxon>Actinopterygii</taxon>
        <taxon>Neopterygii</taxon>
        <taxon>Teleostei</taxon>
        <taxon>Ostariophysi</taxon>
        <taxon>Characiformes</taxon>
        <taxon>Characoidei</taxon>
        <taxon>Acestrorhamphidae</taxon>
        <taxon>Acestrorhamphinae</taxon>
        <taxon>Astyanax</taxon>
    </lineage>
</organism>
<feature type="region of interest" description="Disordered" evidence="1">
    <location>
        <begin position="390"/>
        <end position="437"/>
    </location>
</feature>
<dbReference type="PROSITE" id="PS51321">
    <property type="entry name" value="TFIIS_CENTRAL"/>
    <property type="match status" value="1"/>
</dbReference>
<feature type="region of interest" description="Disordered" evidence="1">
    <location>
        <begin position="464"/>
        <end position="494"/>
    </location>
</feature>
<dbReference type="PANTHER" id="PTHR11477">
    <property type="entry name" value="TRANSCRIPTION FACTOR S-II ZINC FINGER DOMAIN-CONTAINING PROTEIN"/>
    <property type="match status" value="1"/>
</dbReference>
<dbReference type="GO" id="GO:0006351">
    <property type="term" value="P:DNA-templated transcription"/>
    <property type="evidence" value="ECO:0007669"/>
    <property type="project" value="InterPro"/>
</dbReference>
<protein>
    <submittedName>
        <fullName evidence="3">Death inducer-obliterator 1</fullName>
    </submittedName>
</protein>
<evidence type="ECO:0000313" key="3">
    <source>
        <dbReference type="Ensembl" id="ENSAMXP00005038332.1"/>
    </source>
</evidence>
<proteinExistence type="predicted"/>